<evidence type="ECO:0000313" key="2">
    <source>
        <dbReference type="Proteomes" id="UP000158680"/>
    </source>
</evidence>
<gene>
    <name evidence="1" type="primary">m156</name>
</gene>
<dbReference type="EMBL" id="AM886412">
    <property type="protein sequence ID" value="CAP08195.1"/>
    <property type="molecule type" value="Genomic_DNA"/>
</dbReference>
<reference evidence="1 2" key="1">
    <citation type="journal article" date="2005" name="J. Virol.">
        <title>Use of a murine cytomegalovirus K181-derived bacterial artificial chromosome as a vaccine vector for immunocontraception.</title>
        <authorList>
            <person name="Redwood A.J."/>
            <person name="Messerle M."/>
            <person name="Harvey N.L."/>
            <person name="Hardy C.M."/>
            <person name="Kozinowski U.H."/>
            <person name="Lawson M.A."/>
            <person name="Shellam G.R."/>
        </authorList>
    </citation>
    <scope>NUCLEOTIDE SEQUENCE [LARGE SCALE GENOMIC DNA]</scope>
    <source>
        <strain evidence="1">K181</strain>
    </source>
</reference>
<name>A8E1S4_MUHVK</name>
<organismHost>
    <name type="scientific">Mus musculus</name>
    <name type="common">Mouse</name>
    <dbReference type="NCBI Taxonomy" id="10090"/>
</organismHost>
<dbReference type="Proteomes" id="UP000158680">
    <property type="component" value="Segment"/>
</dbReference>
<sequence>MSTVLPLLIYRTYRYSSYVWYLCVWSFDDSSDDGNYGGNYLGDNGHDLTDGRDFGVPSAFVYHVLREMSYPNSIPTDVVPGMTCIVTSHILNFNDPSGPFSARKIFGTQPPQCPTTYHRQLASRATKIYFCLTDFRRKCLYEYVLSCS</sequence>
<reference evidence="1 2" key="2">
    <citation type="journal article" date="2008" name="J. Virol.">
        <title>Laboratory strains of murine cytomegalovirus are genetically similar to but phenotypically distinct from wild strains of virus.</title>
        <authorList>
            <person name="Smith L.M."/>
            <person name="McWhorter A.R."/>
            <person name="Masters L.L."/>
            <person name="Shellam G.R."/>
            <person name="Redwood A.J."/>
        </authorList>
    </citation>
    <scope>NUCLEOTIDE SEQUENCE [LARGE SCALE GENOMIC DNA]</scope>
    <source>
        <strain evidence="1">K181</strain>
    </source>
</reference>
<evidence type="ECO:0000313" key="1">
    <source>
        <dbReference type="EMBL" id="CAP08195.1"/>
    </source>
</evidence>
<proteinExistence type="predicted"/>
<accession>A8E1S4</accession>
<protein>
    <submittedName>
        <fullName evidence="1">M156 protein</fullName>
    </submittedName>
</protein>
<organism evidence="1 2">
    <name type="scientific">Murid herpesvirus 1 (strain K181)</name>
    <name type="common">MuHV-1</name>
    <name type="synonym">Mouse cytomegalovirus</name>
    <dbReference type="NCBI Taxonomy" id="69156"/>
    <lineage>
        <taxon>Viruses</taxon>
        <taxon>Duplodnaviria</taxon>
        <taxon>Heunggongvirae</taxon>
        <taxon>Peploviricota</taxon>
        <taxon>Herviviricetes</taxon>
        <taxon>Herpesvirales</taxon>
        <taxon>Orthoherpesviridae</taxon>
        <taxon>Betaherpesvirinae</taxon>
        <taxon>Muromegalovirus</taxon>
        <taxon>Muromegalovirus muridbeta1</taxon>
        <taxon>Murid herpesvirus 1</taxon>
    </lineage>
</organism>